<evidence type="ECO:0000313" key="1">
    <source>
        <dbReference type="EMBL" id="KAJ4454441.1"/>
    </source>
</evidence>
<evidence type="ECO:0000313" key="2">
    <source>
        <dbReference type="Proteomes" id="UP001141327"/>
    </source>
</evidence>
<comment type="caution">
    <text evidence="1">The sequence shown here is derived from an EMBL/GenBank/DDBJ whole genome shotgun (WGS) entry which is preliminary data.</text>
</comment>
<reference evidence="1" key="1">
    <citation type="journal article" date="2022" name="bioRxiv">
        <title>Genomics of Preaxostyla Flagellates Illuminates Evolutionary Transitions and the Path Towards Mitochondrial Loss.</title>
        <authorList>
            <person name="Novak L.V.F."/>
            <person name="Treitli S.C."/>
            <person name="Pyrih J."/>
            <person name="Halakuc P."/>
            <person name="Pipaliya S.V."/>
            <person name="Vacek V."/>
            <person name="Brzon O."/>
            <person name="Soukal P."/>
            <person name="Eme L."/>
            <person name="Dacks J.B."/>
            <person name="Karnkowska A."/>
            <person name="Elias M."/>
            <person name="Hampl V."/>
        </authorList>
    </citation>
    <scope>NUCLEOTIDE SEQUENCE</scope>
    <source>
        <strain evidence="1">RCP-MX</strain>
    </source>
</reference>
<keyword evidence="2" id="KW-1185">Reference proteome</keyword>
<proteinExistence type="predicted"/>
<dbReference type="EMBL" id="JAPMOS010000157">
    <property type="protein sequence ID" value="KAJ4454441.1"/>
    <property type="molecule type" value="Genomic_DNA"/>
</dbReference>
<dbReference type="Proteomes" id="UP001141327">
    <property type="component" value="Unassembled WGS sequence"/>
</dbReference>
<name>A0ABQ8U9A4_9EUKA</name>
<gene>
    <name evidence="1" type="ORF">PAPYR_10859</name>
</gene>
<organism evidence="1 2">
    <name type="scientific">Paratrimastix pyriformis</name>
    <dbReference type="NCBI Taxonomy" id="342808"/>
    <lineage>
        <taxon>Eukaryota</taxon>
        <taxon>Metamonada</taxon>
        <taxon>Preaxostyla</taxon>
        <taxon>Paratrimastigidae</taxon>
        <taxon>Paratrimastix</taxon>
    </lineage>
</organism>
<accession>A0ABQ8U9A4</accession>
<sequence length="461" mass="51910">MAPTPTPVPRIAPAPTQKFQYNFGGLQASWAELEVGTTGTVPRTTGLEQHLRFSSVLCSAAPHWFLCRILGPQSIELQLWWAELLLARAEARLPLCPRRVTLLLPVQRISLTGLQLQLRMNLLLRVAGLRKRNDVLPQLHFTHSVLVHRGGLVAAAQRLVLLSITPSPSRRGPVFSSVPPFAPQEFVRDETPFLDIPGRIRAAVMVRLDAIKRRDEDARLNAIKRRDEGPPQVCPESHRVRSSRHISSSARHALPAHQVQIMGLISGLFDNLRRELLFVMRQEMRRLESKMGHFYGSTFESSLNPLIDRVLGEQVSFRGWKIARAGVGLQRTNDESLCLELDYFYHISTTSVRSAITCLTPSREPESPHGAPTPERAHLCYGVVEATVRDAKALPFKLYQLNHQVEVLYANVGAAALAVPRKDYKAYAQYFRGWLNEPMCSKYYPHLAKLRADGMLFLFGM</sequence>
<protein>
    <submittedName>
        <fullName evidence="1">Uncharacterized protein</fullName>
    </submittedName>
</protein>